<reference evidence="3 4" key="1">
    <citation type="submission" date="2021-06" db="EMBL/GenBank/DDBJ databases">
        <authorList>
            <person name="Sun Q."/>
            <person name="Li D."/>
        </authorList>
    </citation>
    <scope>NUCLEOTIDE SEQUENCE [LARGE SCALE GENOMIC DNA]</scope>
    <source>
        <strain evidence="3 4">MSJ-11</strain>
    </source>
</reference>
<keyword evidence="4" id="KW-1185">Reference proteome</keyword>
<proteinExistence type="predicted"/>
<dbReference type="InterPro" id="IPR052745">
    <property type="entry name" value="G3P_Oxidase/Oxidoreductase"/>
</dbReference>
<accession>A0ABS6EHB5</accession>
<dbReference type="CDD" id="cd19946">
    <property type="entry name" value="GlpA-like_Fer2_BFD-like"/>
    <property type="match status" value="1"/>
</dbReference>
<dbReference type="InterPro" id="IPR006076">
    <property type="entry name" value="FAD-dep_OxRdtase"/>
</dbReference>
<dbReference type="Pfam" id="PF04324">
    <property type="entry name" value="Fer2_BFD"/>
    <property type="match status" value="1"/>
</dbReference>
<dbReference type="RefSeq" id="WP_216439079.1">
    <property type="nucleotide sequence ID" value="NZ_JAHLQF010000002.1"/>
</dbReference>
<feature type="domain" description="FAD dependent oxidoreductase" evidence="1">
    <location>
        <begin position="3"/>
        <end position="352"/>
    </location>
</feature>
<dbReference type="InterPro" id="IPR007419">
    <property type="entry name" value="BFD-like_2Fe2S-bd_dom"/>
</dbReference>
<protein>
    <submittedName>
        <fullName evidence="3">NAD(P)/FAD-dependent oxidoreductase</fullName>
    </submittedName>
</protein>
<organism evidence="3 4">
    <name type="scientific">Clostridium mobile</name>
    <dbReference type="NCBI Taxonomy" id="2841512"/>
    <lineage>
        <taxon>Bacteria</taxon>
        <taxon>Bacillati</taxon>
        <taxon>Bacillota</taxon>
        <taxon>Clostridia</taxon>
        <taxon>Eubacteriales</taxon>
        <taxon>Clostridiaceae</taxon>
        <taxon>Clostridium</taxon>
    </lineage>
</organism>
<feature type="domain" description="BFD-like [2Fe-2S]-binding" evidence="2">
    <location>
        <begin position="398"/>
        <end position="452"/>
    </location>
</feature>
<comment type="caution">
    <text evidence="3">The sequence shown here is derived from an EMBL/GenBank/DDBJ whole genome shotgun (WGS) entry which is preliminary data.</text>
</comment>
<evidence type="ECO:0000259" key="1">
    <source>
        <dbReference type="Pfam" id="PF01266"/>
    </source>
</evidence>
<gene>
    <name evidence="3" type="ORF">KQI86_09735</name>
</gene>
<sequence>MNDIVIIGAGVIGSFIARELSRYNLKIVMLEKDNDVSNGTTKANSAIVHAGYDAEVGSNKGEFNALGNQMFDKVCEELYVPFKRTGSLVVAFDKEDMDMLQKLYNNGIELGIPDVEIIDGEKTRELEPNLSDEIIGALYAPTAGIVSPYELAIALAENAVENGVDLRLNNEVLDIKKNENGYKIITNDGEVEAKYVINCAGVYADKINNMVASPSFSIIPRRGQYYLLDKGAGNTVSRVIFQCPTPMGKGVLITPTVHGNILVGPDSEDIEDKELTETTADRMAYVRESASRACKNIPFNKVITSFAGLRAEATGGDFIIKESEEAKGFINVAGMKSPGLSAAPAVAKYIVEVIREIAGDLDEKEDFNPRRREIIRFDELSDEEKAEVIKRDPRYGRVICRCENITEGEIVDVINRKVGATTVDGVKRRARPGMGRCQGGFCGPRVMEILARELGKDISEIVKSNKDSYIITGETKE</sequence>
<dbReference type="PANTHER" id="PTHR42720:SF1">
    <property type="entry name" value="GLYCEROL 3-PHOSPHATE OXIDASE"/>
    <property type="match status" value="1"/>
</dbReference>
<evidence type="ECO:0000259" key="2">
    <source>
        <dbReference type="Pfam" id="PF04324"/>
    </source>
</evidence>
<dbReference type="PANTHER" id="PTHR42720">
    <property type="entry name" value="GLYCEROL-3-PHOSPHATE DEHYDROGENASE"/>
    <property type="match status" value="1"/>
</dbReference>
<name>A0ABS6EHB5_9CLOT</name>
<dbReference type="Pfam" id="PF01266">
    <property type="entry name" value="DAO"/>
    <property type="match status" value="1"/>
</dbReference>
<evidence type="ECO:0000313" key="4">
    <source>
        <dbReference type="Proteomes" id="UP000726170"/>
    </source>
</evidence>
<dbReference type="Proteomes" id="UP000726170">
    <property type="component" value="Unassembled WGS sequence"/>
</dbReference>
<dbReference type="EMBL" id="JAHLQF010000002">
    <property type="protein sequence ID" value="MBU5484611.1"/>
    <property type="molecule type" value="Genomic_DNA"/>
</dbReference>
<evidence type="ECO:0000313" key="3">
    <source>
        <dbReference type="EMBL" id="MBU5484611.1"/>
    </source>
</evidence>